<reference evidence="1 2" key="2">
    <citation type="journal article" date="2022" name="Mol. Ecol. Resour.">
        <title>The genomes of chicory, endive, great burdock and yacon provide insights into Asteraceae paleo-polyploidization history and plant inulin production.</title>
        <authorList>
            <person name="Fan W."/>
            <person name="Wang S."/>
            <person name="Wang H."/>
            <person name="Wang A."/>
            <person name="Jiang F."/>
            <person name="Liu H."/>
            <person name="Zhao H."/>
            <person name="Xu D."/>
            <person name="Zhang Y."/>
        </authorList>
    </citation>
    <scope>NUCLEOTIDE SEQUENCE [LARGE SCALE GENOMIC DNA]</scope>
    <source>
        <strain evidence="2">cv. Punajuju</strain>
        <tissue evidence="1">Leaves</tissue>
    </source>
</reference>
<dbReference type="Proteomes" id="UP001055811">
    <property type="component" value="Linkage Group LG07"/>
</dbReference>
<sequence length="734" mass="82657">MATIDELTLIAKKPNSSVTDLQDPNGKLASWNEDYMVIASFRLCLVIASSVVVGCDGHWTKLRSNLQVYICPGCGSVFSKMVSLSLTTATFSNASKFTVPCYIDPKNCRKFPFPRIQQRNFVVFAAKDANKLGNWDQIELKLGKLIGEKPELTLAKTKDKNLNPEHHDGKRPKELLAKAPNSSRHPNAILWKATTFEEDGQGTKMSSNFSFKPNLSLKTSKEDGKERFSDMILVRNTEPLMKNNEVNSTNDIKESTYQTEKDSSIQQKSESKIDQDFGDFNQSRSDIDDTDNSSRNPEITFHTSHLAAVNLDQSQESGNIAEDLVTKQSSDATLQVPPKRLDQPMKETSNIGGRITRIESLIQDACTNENLSPTPFLKDREDMDWKRAGDMIKTTGRGVVEPISCDTRGFVVSFGSLIGFLPYRNLATKWKFLAFESWLRRKGLDPSTYRKNLGVIGSYDDTIKMTIPDPTVVHEKIQGEISPHMILEDLLALYDQEKLEYLSTFVGQKIKVNVILADRESRKLIFSVKPKEKEESIQRKRSLMAKLNVGDIVTCCIKKISYFGIFVEAKGVPALIHQTEVSWDATLNATSSFKIGQVVEAKVHQLDFLLERIYLSLKETTPDPLTESLEAVIGHHADSDGRLEADQPENEWQDLELLVKELRQYKGIELVTKGRFFLSPGLTPTFHVYMASMFKNQYKLLARAGDKVQEVVVQTSLGTEEMKHAILMCTNRVE</sequence>
<reference evidence="2" key="1">
    <citation type="journal article" date="2022" name="Mol. Ecol. Resour.">
        <title>The genomes of chicory, endive, great burdock and yacon provide insights into Asteraceae palaeo-polyploidization history and plant inulin production.</title>
        <authorList>
            <person name="Fan W."/>
            <person name="Wang S."/>
            <person name="Wang H."/>
            <person name="Wang A."/>
            <person name="Jiang F."/>
            <person name="Liu H."/>
            <person name="Zhao H."/>
            <person name="Xu D."/>
            <person name="Zhang Y."/>
        </authorList>
    </citation>
    <scope>NUCLEOTIDE SEQUENCE [LARGE SCALE GENOMIC DNA]</scope>
    <source>
        <strain evidence="2">cv. Punajuju</strain>
    </source>
</reference>
<evidence type="ECO:0000313" key="1">
    <source>
        <dbReference type="EMBL" id="KAI3710845.1"/>
    </source>
</evidence>
<gene>
    <name evidence="1" type="ORF">L2E82_40639</name>
</gene>
<comment type="caution">
    <text evidence="1">The sequence shown here is derived from an EMBL/GenBank/DDBJ whole genome shotgun (WGS) entry which is preliminary data.</text>
</comment>
<keyword evidence="2" id="KW-1185">Reference proteome</keyword>
<protein>
    <submittedName>
        <fullName evidence="1">Uncharacterized protein</fullName>
    </submittedName>
</protein>
<organism evidence="1 2">
    <name type="scientific">Cichorium intybus</name>
    <name type="common">Chicory</name>
    <dbReference type="NCBI Taxonomy" id="13427"/>
    <lineage>
        <taxon>Eukaryota</taxon>
        <taxon>Viridiplantae</taxon>
        <taxon>Streptophyta</taxon>
        <taxon>Embryophyta</taxon>
        <taxon>Tracheophyta</taxon>
        <taxon>Spermatophyta</taxon>
        <taxon>Magnoliopsida</taxon>
        <taxon>eudicotyledons</taxon>
        <taxon>Gunneridae</taxon>
        <taxon>Pentapetalae</taxon>
        <taxon>asterids</taxon>
        <taxon>campanulids</taxon>
        <taxon>Asterales</taxon>
        <taxon>Asteraceae</taxon>
        <taxon>Cichorioideae</taxon>
        <taxon>Cichorieae</taxon>
        <taxon>Cichoriinae</taxon>
        <taxon>Cichorium</taxon>
    </lineage>
</organism>
<accession>A0ACB9AQY2</accession>
<name>A0ACB9AQY2_CICIN</name>
<proteinExistence type="predicted"/>
<evidence type="ECO:0000313" key="2">
    <source>
        <dbReference type="Proteomes" id="UP001055811"/>
    </source>
</evidence>
<dbReference type="EMBL" id="CM042015">
    <property type="protein sequence ID" value="KAI3710845.1"/>
    <property type="molecule type" value="Genomic_DNA"/>
</dbReference>